<keyword evidence="2" id="KW-0378">Hydrolase</keyword>
<evidence type="ECO:0000259" key="3">
    <source>
        <dbReference type="Pfam" id="PF07859"/>
    </source>
</evidence>
<dbReference type="InterPro" id="IPR050466">
    <property type="entry name" value="Carboxylest/Gibb_receptor"/>
</dbReference>
<accession>A0A6A6ZYD8</accession>
<dbReference type="EMBL" id="MU006228">
    <property type="protein sequence ID" value="KAF2825427.1"/>
    <property type="molecule type" value="Genomic_DNA"/>
</dbReference>
<organism evidence="4 5">
    <name type="scientific">Ophiobolus disseminans</name>
    <dbReference type="NCBI Taxonomy" id="1469910"/>
    <lineage>
        <taxon>Eukaryota</taxon>
        <taxon>Fungi</taxon>
        <taxon>Dikarya</taxon>
        <taxon>Ascomycota</taxon>
        <taxon>Pezizomycotina</taxon>
        <taxon>Dothideomycetes</taxon>
        <taxon>Pleosporomycetidae</taxon>
        <taxon>Pleosporales</taxon>
        <taxon>Pleosporineae</taxon>
        <taxon>Phaeosphaeriaceae</taxon>
        <taxon>Ophiobolus</taxon>
    </lineage>
</organism>
<dbReference type="InterPro" id="IPR002168">
    <property type="entry name" value="Lipase_GDXG_HIS_AS"/>
</dbReference>
<dbReference type="InterPro" id="IPR029058">
    <property type="entry name" value="AB_hydrolase_fold"/>
</dbReference>
<dbReference type="Pfam" id="PF07859">
    <property type="entry name" value="Abhydrolase_3"/>
    <property type="match status" value="1"/>
</dbReference>
<dbReference type="PANTHER" id="PTHR23024:SF648">
    <property type="entry name" value="ALPHA_BETA HYDROLASE FOLD PROTEIN"/>
    <property type="match status" value="1"/>
</dbReference>
<dbReference type="OrthoDB" id="408631at2759"/>
<evidence type="ECO:0000313" key="5">
    <source>
        <dbReference type="Proteomes" id="UP000799424"/>
    </source>
</evidence>
<dbReference type="GO" id="GO:0016787">
    <property type="term" value="F:hydrolase activity"/>
    <property type="evidence" value="ECO:0007669"/>
    <property type="project" value="UniProtKB-KW"/>
</dbReference>
<comment type="similarity">
    <text evidence="1">Belongs to the 'GDXG' lipolytic enzyme family.</text>
</comment>
<gene>
    <name evidence="4" type="ORF">CC86DRAFT_371101</name>
</gene>
<evidence type="ECO:0000256" key="1">
    <source>
        <dbReference type="ARBA" id="ARBA00010515"/>
    </source>
</evidence>
<dbReference type="PROSITE" id="PS01173">
    <property type="entry name" value="LIPASE_GDXG_HIS"/>
    <property type="match status" value="1"/>
</dbReference>
<feature type="domain" description="Alpha/beta hydrolase fold-3" evidence="3">
    <location>
        <begin position="31"/>
        <end position="133"/>
    </location>
</feature>
<dbReference type="InterPro" id="IPR013094">
    <property type="entry name" value="AB_hydrolase_3"/>
</dbReference>
<protein>
    <recommendedName>
        <fullName evidence="3">Alpha/beta hydrolase fold-3 domain-containing protein</fullName>
    </recommendedName>
</protein>
<dbReference type="PANTHER" id="PTHR23024">
    <property type="entry name" value="ARYLACETAMIDE DEACETYLASE"/>
    <property type="match status" value="1"/>
</dbReference>
<reference evidence="4" key="1">
    <citation type="journal article" date="2020" name="Stud. Mycol.">
        <title>101 Dothideomycetes genomes: a test case for predicting lifestyles and emergence of pathogens.</title>
        <authorList>
            <person name="Haridas S."/>
            <person name="Albert R."/>
            <person name="Binder M."/>
            <person name="Bloem J."/>
            <person name="Labutti K."/>
            <person name="Salamov A."/>
            <person name="Andreopoulos B."/>
            <person name="Baker S."/>
            <person name="Barry K."/>
            <person name="Bills G."/>
            <person name="Bluhm B."/>
            <person name="Cannon C."/>
            <person name="Castanera R."/>
            <person name="Culley D."/>
            <person name="Daum C."/>
            <person name="Ezra D."/>
            <person name="Gonzalez J."/>
            <person name="Henrissat B."/>
            <person name="Kuo A."/>
            <person name="Liang C."/>
            <person name="Lipzen A."/>
            <person name="Lutzoni F."/>
            <person name="Magnuson J."/>
            <person name="Mondo S."/>
            <person name="Nolan M."/>
            <person name="Ohm R."/>
            <person name="Pangilinan J."/>
            <person name="Park H.-J."/>
            <person name="Ramirez L."/>
            <person name="Alfaro M."/>
            <person name="Sun H."/>
            <person name="Tritt A."/>
            <person name="Yoshinaga Y."/>
            <person name="Zwiers L.-H."/>
            <person name="Turgeon B."/>
            <person name="Goodwin S."/>
            <person name="Spatafora J."/>
            <person name="Crous P."/>
            <person name="Grigoriev I."/>
        </authorList>
    </citation>
    <scope>NUCLEOTIDE SEQUENCE</scope>
    <source>
        <strain evidence="4">CBS 113818</strain>
    </source>
</reference>
<keyword evidence="5" id="KW-1185">Reference proteome</keyword>
<dbReference type="Proteomes" id="UP000799424">
    <property type="component" value="Unassembled WGS sequence"/>
</dbReference>
<dbReference type="SUPFAM" id="SSF53474">
    <property type="entry name" value="alpha/beta-Hydrolases"/>
    <property type="match status" value="1"/>
</dbReference>
<evidence type="ECO:0000313" key="4">
    <source>
        <dbReference type="EMBL" id="KAF2825427.1"/>
    </source>
</evidence>
<sequence>MKNYPSRPNLDGCRIFIPKDTQEKTALPLVIRVHGGGFVVNSPAGADALVRRLAGHANCIVVNIDYSKAPQNPFPIGHEDVISQTLAVIDDAKLPIDKSKAVLSGGSSGGNLVLGAAQASQLRPKILGVVANYARFIWTG</sequence>
<dbReference type="AlphaFoldDB" id="A0A6A6ZYD8"/>
<evidence type="ECO:0000256" key="2">
    <source>
        <dbReference type="ARBA" id="ARBA00022801"/>
    </source>
</evidence>
<dbReference type="Gene3D" id="3.40.50.1820">
    <property type="entry name" value="alpha/beta hydrolase"/>
    <property type="match status" value="1"/>
</dbReference>
<name>A0A6A6ZYD8_9PLEO</name>
<proteinExistence type="inferred from homology"/>